<evidence type="ECO:0000256" key="2">
    <source>
        <dbReference type="ARBA" id="ARBA00022722"/>
    </source>
</evidence>
<dbReference type="PANTHER" id="PTHR11240:SF22">
    <property type="entry name" value="RIBONUCLEASE T2"/>
    <property type="match status" value="1"/>
</dbReference>
<feature type="chain" id="PRO_5045948755" evidence="6">
    <location>
        <begin position="21"/>
        <end position="206"/>
    </location>
</feature>
<proteinExistence type="inferred from homology"/>
<gene>
    <name evidence="7" type="ORF">V6N11_070156</name>
</gene>
<dbReference type="Pfam" id="PF00445">
    <property type="entry name" value="Ribonuclease_T2"/>
    <property type="match status" value="1"/>
</dbReference>
<keyword evidence="6" id="KW-0732">Signal</keyword>
<comment type="similarity">
    <text evidence="1 4">Belongs to the RNase T2 family.</text>
</comment>
<sequence>MRQVLLVGAALLTTLGSVVSLQDFTFYALTLQWPPSACDPVPPGQHCIDHIPERFTIHGLWPQRKDASPLHPRDAECNDNHFSTKNIENILKKKSFYTNLKEDWPNLYGQGQGQGADVGIEVGKSYTLEEIEQKLKGKYGANPQIACNKKNQVWEIRFCYKRVEGREPVDLEDCPKLSDRKYPCDKNKVHLPPAPAPALREVHSEL</sequence>
<feature type="signal peptide" evidence="6">
    <location>
        <begin position="1"/>
        <end position="20"/>
    </location>
</feature>
<evidence type="ECO:0000256" key="5">
    <source>
        <dbReference type="SAM" id="MobiDB-lite"/>
    </source>
</evidence>
<evidence type="ECO:0000256" key="1">
    <source>
        <dbReference type="ARBA" id="ARBA00007469"/>
    </source>
</evidence>
<comment type="caution">
    <text evidence="7">The sequence shown here is derived from an EMBL/GenBank/DDBJ whole genome shotgun (WGS) entry which is preliminary data.</text>
</comment>
<keyword evidence="2" id="KW-0540">Nuclease</keyword>
<dbReference type="PANTHER" id="PTHR11240">
    <property type="entry name" value="RIBONUCLEASE T2"/>
    <property type="match status" value="1"/>
</dbReference>
<accession>A0ABR2QE68</accession>
<name>A0ABR2QE68_9ROSI</name>
<dbReference type="InterPro" id="IPR036430">
    <property type="entry name" value="RNase_T2-like_sf"/>
</dbReference>
<evidence type="ECO:0000313" key="8">
    <source>
        <dbReference type="Proteomes" id="UP001396334"/>
    </source>
</evidence>
<evidence type="ECO:0000256" key="3">
    <source>
        <dbReference type="ARBA" id="ARBA00023239"/>
    </source>
</evidence>
<dbReference type="EMBL" id="JBBPBN010000040">
    <property type="protein sequence ID" value="KAK8998977.1"/>
    <property type="molecule type" value="Genomic_DNA"/>
</dbReference>
<feature type="region of interest" description="Disordered" evidence="5">
    <location>
        <begin position="185"/>
        <end position="206"/>
    </location>
</feature>
<dbReference type="InterPro" id="IPR018188">
    <property type="entry name" value="RNase_T2_His_AS_1"/>
</dbReference>
<evidence type="ECO:0000256" key="6">
    <source>
        <dbReference type="SAM" id="SignalP"/>
    </source>
</evidence>
<reference evidence="7 8" key="1">
    <citation type="journal article" date="2024" name="G3 (Bethesda)">
        <title>Genome assembly of Hibiscus sabdariffa L. provides insights into metabolisms of medicinal natural products.</title>
        <authorList>
            <person name="Kim T."/>
        </authorList>
    </citation>
    <scope>NUCLEOTIDE SEQUENCE [LARGE SCALE GENOMIC DNA]</scope>
    <source>
        <strain evidence="7">TK-2024</strain>
        <tissue evidence="7">Old leaves</tissue>
    </source>
</reference>
<dbReference type="InterPro" id="IPR001568">
    <property type="entry name" value="RNase_T2-like"/>
</dbReference>
<evidence type="ECO:0000313" key="7">
    <source>
        <dbReference type="EMBL" id="KAK8998977.1"/>
    </source>
</evidence>
<dbReference type="PROSITE" id="PS00530">
    <property type="entry name" value="RNASE_T2_1"/>
    <property type="match status" value="1"/>
</dbReference>
<dbReference type="SUPFAM" id="SSF55895">
    <property type="entry name" value="Ribonuclease Rh-like"/>
    <property type="match status" value="1"/>
</dbReference>
<evidence type="ECO:0000256" key="4">
    <source>
        <dbReference type="RuleBase" id="RU004328"/>
    </source>
</evidence>
<keyword evidence="8" id="KW-1185">Reference proteome</keyword>
<dbReference type="Proteomes" id="UP001396334">
    <property type="component" value="Unassembled WGS sequence"/>
</dbReference>
<organism evidence="7 8">
    <name type="scientific">Hibiscus sabdariffa</name>
    <name type="common">roselle</name>
    <dbReference type="NCBI Taxonomy" id="183260"/>
    <lineage>
        <taxon>Eukaryota</taxon>
        <taxon>Viridiplantae</taxon>
        <taxon>Streptophyta</taxon>
        <taxon>Embryophyta</taxon>
        <taxon>Tracheophyta</taxon>
        <taxon>Spermatophyta</taxon>
        <taxon>Magnoliopsida</taxon>
        <taxon>eudicotyledons</taxon>
        <taxon>Gunneridae</taxon>
        <taxon>Pentapetalae</taxon>
        <taxon>rosids</taxon>
        <taxon>malvids</taxon>
        <taxon>Malvales</taxon>
        <taxon>Malvaceae</taxon>
        <taxon>Malvoideae</taxon>
        <taxon>Hibiscus</taxon>
    </lineage>
</organism>
<keyword evidence="3" id="KW-0456">Lyase</keyword>
<dbReference type="Gene3D" id="3.90.730.10">
    <property type="entry name" value="Ribonuclease T2-like"/>
    <property type="match status" value="2"/>
</dbReference>
<protein>
    <submittedName>
        <fullName evidence="7">Uncharacterized protein</fullName>
    </submittedName>
</protein>
<keyword evidence="2" id="KW-0378">Hydrolase</keyword>